<feature type="transmembrane region" description="Helical" evidence="1">
    <location>
        <begin position="29"/>
        <end position="46"/>
    </location>
</feature>
<proteinExistence type="predicted"/>
<feature type="transmembrane region" description="Helical" evidence="1">
    <location>
        <begin position="53"/>
        <end position="73"/>
    </location>
</feature>
<sequence>MAPNELDKLEFVIRNIIKITNEDFQLSMWILYGLIIVLSIAVYHLGFAKKLSIIKMLITYVLLCVGCTFLTFLALRIPIVEALFASVFVLGIYKIRLHQSKKNNATT</sequence>
<evidence type="ECO:0000313" key="2">
    <source>
        <dbReference type="EMBL" id="GGI14516.1"/>
    </source>
</evidence>
<reference evidence="3" key="1">
    <citation type="journal article" date="2019" name="Int. J. Syst. Evol. Microbiol.">
        <title>The Global Catalogue of Microorganisms (GCM) 10K type strain sequencing project: providing services to taxonomists for standard genome sequencing and annotation.</title>
        <authorList>
            <consortium name="The Broad Institute Genomics Platform"/>
            <consortium name="The Broad Institute Genome Sequencing Center for Infectious Disease"/>
            <person name="Wu L."/>
            <person name="Ma J."/>
        </authorList>
    </citation>
    <scope>NUCLEOTIDE SEQUENCE [LARGE SCALE GENOMIC DNA]</scope>
    <source>
        <strain evidence="3">CGMCC 1.14993</strain>
    </source>
</reference>
<dbReference type="Pfam" id="PF14036">
    <property type="entry name" value="YlaH"/>
    <property type="match status" value="1"/>
</dbReference>
<feature type="transmembrane region" description="Helical" evidence="1">
    <location>
        <begin position="79"/>
        <end position="95"/>
    </location>
</feature>
<keyword evidence="1" id="KW-0472">Membrane</keyword>
<protein>
    <submittedName>
        <fullName evidence="2">Membrane protein</fullName>
    </submittedName>
</protein>
<dbReference type="RefSeq" id="WP_235821442.1">
    <property type="nucleotide sequence ID" value="NZ_BMHB01000001.1"/>
</dbReference>
<gene>
    <name evidence="2" type="ORF">GCM10007380_23330</name>
</gene>
<keyword evidence="1" id="KW-1133">Transmembrane helix</keyword>
<dbReference type="AlphaFoldDB" id="A0A8J3APN3"/>
<keyword evidence="3" id="KW-1185">Reference proteome</keyword>
<dbReference type="EMBL" id="BMHB01000001">
    <property type="protein sequence ID" value="GGI14516.1"/>
    <property type="molecule type" value="Genomic_DNA"/>
</dbReference>
<dbReference type="Proteomes" id="UP000626244">
    <property type="component" value="Unassembled WGS sequence"/>
</dbReference>
<keyword evidence="1" id="KW-0812">Transmembrane</keyword>
<accession>A0A8J3APN3</accession>
<organism evidence="2 3">
    <name type="scientific">Gottfriedia solisilvae</name>
    <dbReference type="NCBI Taxonomy" id="1516104"/>
    <lineage>
        <taxon>Bacteria</taxon>
        <taxon>Bacillati</taxon>
        <taxon>Bacillota</taxon>
        <taxon>Bacilli</taxon>
        <taxon>Bacillales</taxon>
        <taxon>Bacillaceae</taxon>
        <taxon>Gottfriedia</taxon>
    </lineage>
</organism>
<evidence type="ECO:0000256" key="1">
    <source>
        <dbReference type="SAM" id="Phobius"/>
    </source>
</evidence>
<evidence type="ECO:0000313" key="3">
    <source>
        <dbReference type="Proteomes" id="UP000626244"/>
    </source>
</evidence>
<name>A0A8J3APN3_9BACI</name>
<dbReference type="InterPro" id="IPR025620">
    <property type="entry name" value="YlaH"/>
</dbReference>
<comment type="caution">
    <text evidence="2">The sequence shown here is derived from an EMBL/GenBank/DDBJ whole genome shotgun (WGS) entry which is preliminary data.</text>
</comment>